<reference evidence="2" key="1">
    <citation type="journal article" date="2020" name="Stud. Mycol.">
        <title>101 Dothideomycetes genomes: a test case for predicting lifestyles and emergence of pathogens.</title>
        <authorList>
            <person name="Haridas S."/>
            <person name="Albert R."/>
            <person name="Binder M."/>
            <person name="Bloem J."/>
            <person name="Labutti K."/>
            <person name="Salamov A."/>
            <person name="Andreopoulos B."/>
            <person name="Baker S."/>
            <person name="Barry K."/>
            <person name="Bills G."/>
            <person name="Bluhm B."/>
            <person name="Cannon C."/>
            <person name="Castanera R."/>
            <person name="Culley D."/>
            <person name="Daum C."/>
            <person name="Ezra D."/>
            <person name="Gonzalez J."/>
            <person name="Henrissat B."/>
            <person name="Kuo A."/>
            <person name="Liang C."/>
            <person name="Lipzen A."/>
            <person name="Lutzoni F."/>
            <person name="Magnuson J."/>
            <person name="Mondo S."/>
            <person name="Nolan M."/>
            <person name="Ohm R."/>
            <person name="Pangilinan J."/>
            <person name="Park H.-J."/>
            <person name="Ramirez L."/>
            <person name="Alfaro M."/>
            <person name="Sun H."/>
            <person name="Tritt A."/>
            <person name="Yoshinaga Y."/>
            <person name="Zwiers L.-H."/>
            <person name="Turgeon B."/>
            <person name="Goodwin S."/>
            <person name="Spatafora J."/>
            <person name="Crous P."/>
            <person name="Grigoriev I."/>
        </authorList>
    </citation>
    <scope>NUCLEOTIDE SEQUENCE</scope>
    <source>
        <strain evidence="2">CBS 116435</strain>
    </source>
</reference>
<organism evidence="2 3">
    <name type="scientific">Polychaeton citri CBS 116435</name>
    <dbReference type="NCBI Taxonomy" id="1314669"/>
    <lineage>
        <taxon>Eukaryota</taxon>
        <taxon>Fungi</taxon>
        <taxon>Dikarya</taxon>
        <taxon>Ascomycota</taxon>
        <taxon>Pezizomycotina</taxon>
        <taxon>Dothideomycetes</taxon>
        <taxon>Dothideomycetidae</taxon>
        <taxon>Capnodiales</taxon>
        <taxon>Capnodiaceae</taxon>
        <taxon>Polychaeton</taxon>
    </lineage>
</organism>
<feature type="compositionally biased region" description="Basic and acidic residues" evidence="1">
    <location>
        <begin position="371"/>
        <end position="386"/>
    </location>
</feature>
<dbReference type="AlphaFoldDB" id="A0A9P4Q1E0"/>
<dbReference type="SUPFAM" id="SSF54427">
    <property type="entry name" value="NTF2-like"/>
    <property type="match status" value="1"/>
</dbReference>
<dbReference type="Gene3D" id="3.10.450.50">
    <property type="match status" value="1"/>
</dbReference>
<dbReference type="InterPro" id="IPR032710">
    <property type="entry name" value="NTF2-like_dom_sf"/>
</dbReference>
<dbReference type="EMBL" id="MU003868">
    <property type="protein sequence ID" value="KAF2716576.1"/>
    <property type="molecule type" value="Genomic_DNA"/>
</dbReference>
<feature type="compositionally biased region" description="Polar residues" evidence="1">
    <location>
        <begin position="419"/>
        <end position="430"/>
    </location>
</feature>
<accession>A0A9P4Q1E0</accession>
<evidence type="ECO:0000256" key="1">
    <source>
        <dbReference type="SAM" id="MobiDB-lite"/>
    </source>
</evidence>
<feature type="compositionally biased region" description="Basic and acidic residues" evidence="1">
    <location>
        <begin position="204"/>
        <end position="213"/>
    </location>
</feature>
<dbReference type="Proteomes" id="UP000799441">
    <property type="component" value="Unassembled WGS sequence"/>
</dbReference>
<protein>
    <submittedName>
        <fullName evidence="2">Uncharacterized protein</fullName>
    </submittedName>
</protein>
<keyword evidence="3" id="KW-1185">Reference proteome</keyword>
<feature type="compositionally biased region" description="Basic and acidic residues" evidence="1">
    <location>
        <begin position="274"/>
        <end position="283"/>
    </location>
</feature>
<feature type="compositionally biased region" description="Basic and acidic residues" evidence="1">
    <location>
        <begin position="340"/>
        <end position="353"/>
    </location>
</feature>
<feature type="compositionally biased region" description="Basic and acidic residues" evidence="1">
    <location>
        <begin position="298"/>
        <end position="310"/>
    </location>
</feature>
<evidence type="ECO:0000313" key="3">
    <source>
        <dbReference type="Proteomes" id="UP000799441"/>
    </source>
</evidence>
<feature type="compositionally biased region" description="Low complexity" evidence="1">
    <location>
        <begin position="311"/>
        <end position="323"/>
    </location>
</feature>
<comment type="caution">
    <text evidence="2">The sequence shown here is derived from an EMBL/GenBank/DDBJ whole genome shotgun (WGS) entry which is preliminary data.</text>
</comment>
<evidence type="ECO:0000313" key="2">
    <source>
        <dbReference type="EMBL" id="KAF2716576.1"/>
    </source>
</evidence>
<sequence>MASTYTSFLDTPSASALAQNASISYVTTTTTISEAGAIIKHLSAQGKHLEFKQRRVLNAVESSNGLCLETETTILFKSGGGAYLPQLDENLLDERQVTVPIVHTVRFADNGKIQSIRLYWDQATLLRQVEAIGRSGRNWPIRDGTAQISTIKSSIEAAGNKVGVTTNGSKPLPRQPNEVVIDQHKKSDFVSAIGDPHASLSLFAHRDPNENAGERYTGPTHATRASAKPAPRDYNEIFAEDDEVSGTPSRSRSPTKADGVILKAGAGKNFPKNRLFDENEKDSNLTSPERKKKTYQQKYEHFNFGDREEPPSTSRPTTSSGRSQTNSHFSFEEFTAPPKPSEKSSRKDYDRHWGSGIDEDYGPTPPKRHVVHEPRKDAETHFEIADKVSVTDSAKPKSLQRQKGMGIYSNPLQDEDTTPKPSSRNTTSTDANRRREDFASQYSATDGAPLETKQAAQHKKQGSKTALQPNWGFGSPVQEKKIYKTAGDGMGGRSGARSWGIGDDSDPEVNTDIRPSARSRKQAEAGADDF</sequence>
<dbReference type="OrthoDB" id="1162399at2759"/>
<name>A0A9P4Q1E0_9PEZI</name>
<feature type="region of interest" description="Disordered" evidence="1">
    <location>
        <begin position="204"/>
        <end position="530"/>
    </location>
</feature>
<proteinExistence type="predicted"/>
<gene>
    <name evidence="2" type="ORF">K431DRAFT_350216</name>
</gene>